<name>A0ABS5QBI7_9PROT</name>
<reference evidence="2 3" key="1">
    <citation type="submission" date="2021-05" db="EMBL/GenBank/DDBJ databases">
        <title>Roseococcus sp. XZZS9, whole genome shotgun sequencing project.</title>
        <authorList>
            <person name="Zhao G."/>
            <person name="Shen L."/>
        </authorList>
    </citation>
    <scope>NUCLEOTIDE SEQUENCE [LARGE SCALE GENOMIC DNA]</scope>
    <source>
        <strain evidence="2 3">XZZS9</strain>
    </source>
</reference>
<evidence type="ECO:0000313" key="3">
    <source>
        <dbReference type="Proteomes" id="UP000766336"/>
    </source>
</evidence>
<dbReference type="Proteomes" id="UP000766336">
    <property type="component" value="Unassembled WGS sequence"/>
</dbReference>
<feature type="compositionally biased region" description="Pro residues" evidence="1">
    <location>
        <begin position="142"/>
        <end position="157"/>
    </location>
</feature>
<proteinExistence type="predicted"/>
<feature type="region of interest" description="Disordered" evidence="1">
    <location>
        <begin position="1"/>
        <end position="48"/>
    </location>
</feature>
<sequence>MDPSDRASPGVSRSGRTRRAIRQQRGEALAKKETVAPPLSSTPFGGPRDLAALIPRLTRPAFRKRSPDSAQIMADWPIIVGPGTAGMAEPVRLTSGTLTLACTGPAAMELGMAAPALMDRINSHLGRVAVRKLAFVQRPRPPEPPRPPKPVPGPVPDPVTNRLEGVPGEELRAALERLARGVFSRTP</sequence>
<comment type="caution">
    <text evidence="2">The sequence shown here is derived from an EMBL/GenBank/DDBJ whole genome shotgun (WGS) entry which is preliminary data.</text>
</comment>
<dbReference type="InterPro" id="IPR007922">
    <property type="entry name" value="DciA-like"/>
</dbReference>
<dbReference type="PANTHER" id="PTHR36456">
    <property type="entry name" value="UPF0232 PROTEIN SCO3875"/>
    <property type="match status" value="1"/>
</dbReference>
<accession>A0ABS5QBI7</accession>
<gene>
    <name evidence="2" type="ORF">KHU32_08890</name>
</gene>
<organism evidence="2 3">
    <name type="scientific">Roseococcus pinisoli</name>
    <dbReference type="NCBI Taxonomy" id="2835040"/>
    <lineage>
        <taxon>Bacteria</taxon>
        <taxon>Pseudomonadati</taxon>
        <taxon>Pseudomonadota</taxon>
        <taxon>Alphaproteobacteria</taxon>
        <taxon>Acetobacterales</taxon>
        <taxon>Roseomonadaceae</taxon>
        <taxon>Roseococcus</taxon>
    </lineage>
</organism>
<keyword evidence="3" id="KW-1185">Reference proteome</keyword>
<evidence type="ECO:0000256" key="1">
    <source>
        <dbReference type="SAM" id="MobiDB-lite"/>
    </source>
</evidence>
<protein>
    <submittedName>
        <fullName evidence="2">DUF721 domain-containing protein</fullName>
    </submittedName>
</protein>
<feature type="region of interest" description="Disordered" evidence="1">
    <location>
        <begin position="137"/>
        <end position="167"/>
    </location>
</feature>
<feature type="compositionally biased region" description="Basic and acidic residues" evidence="1">
    <location>
        <begin position="24"/>
        <end position="34"/>
    </location>
</feature>
<dbReference type="Pfam" id="PF05258">
    <property type="entry name" value="DciA"/>
    <property type="match status" value="1"/>
</dbReference>
<dbReference type="PANTHER" id="PTHR36456:SF1">
    <property type="entry name" value="UPF0232 PROTEIN SCO3875"/>
    <property type="match status" value="1"/>
</dbReference>
<evidence type="ECO:0000313" key="2">
    <source>
        <dbReference type="EMBL" id="MBS7811050.1"/>
    </source>
</evidence>
<dbReference type="EMBL" id="JAHCDA010000002">
    <property type="protein sequence ID" value="MBS7811050.1"/>
    <property type="molecule type" value="Genomic_DNA"/>
</dbReference>